<organism evidence="2 3">
    <name type="scientific">Asparagus officinalis</name>
    <name type="common">Garden asparagus</name>
    <dbReference type="NCBI Taxonomy" id="4686"/>
    <lineage>
        <taxon>Eukaryota</taxon>
        <taxon>Viridiplantae</taxon>
        <taxon>Streptophyta</taxon>
        <taxon>Embryophyta</taxon>
        <taxon>Tracheophyta</taxon>
        <taxon>Spermatophyta</taxon>
        <taxon>Magnoliopsida</taxon>
        <taxon>Liliopsida</taxon>
        <taxon>Asparagales</taxon>
        <taxon>Asparagaceae</taxon>
        <taxon>Asparagoideae</taxon>
        <taxon>Asparagus</taxon>
    </lineage>
</organism>
<sequence length="99" mass="10895">MSVDLRRRRRRMVNVMAKIVKKGKVKHEYPWPHKIEPDPNVKGGILSPSRSPHGSGEEDHASAVEDPDAGLGLGDILTPDLVSPLIEKLQVQKTGVILT</sequence>
<feature type="region of interest" description="Disordered" evidence="1">
    <location>
        <begin position="30"/>
        <end position="68"/>
    </location>
</feature>
<dbReference type="Proteomes" id="UP000243459">
    <property type="component" value="Chromosome 2"/>
</dbReference>
<gene>
    <name evidence="2" type="ORF">A4U43_C02F20140</name>
</gene>
<dbReference type="AlphaFoldDB" id="A0A5P1FLG4"/>
<feature type="compositionally biased region" description="Basic and acidic residues" evidence="1">
    <location>
        <begin position="30"/>
        <end position="39"/>
    </location>
</feature>
<reference evidence="3" key="1">
    <citation type="journal article" date="2017" name="Nat. Commun.">
        <title>The asparagus genome sheds light on the origin and evolution of a young Y chromosome.</title>
        <authorList>
            <person name="Harkess A."/>
            <person name="Zhou J."/>
            <person name="Xu C."/>
            <person name="Bowers J.E."/>
            <person name="Van der Hulst R."/>
            <person name="Ayyampalayam S."/>
            <person name="Mercati F."/>
            <person name="Riccardi P."/>
            <person name="McKain M.R."/>
            <person name="Kakrana A."/>
            <person name="Tang H."/>
            <person name="Ray J."/>
            <person name="Groenendijk J."/>
            <person name="Arikit S."/>
            <person name="Mathioni S.M."/>
            <person name="Nakano M."/>
            <person name="Shan H."/>
            <person name="Telgmann-Rauber A."/>
            <person name="Kanno A."/>
            <person name="Yue Z."/>
            <person name="Chen H."/>
            <person name="Li W."/>
            <person name="Chen Y."/>
            <person name="Xu X."/>
            <person name="Zhang Y."/>
            <person name="Luo S."/>
            <person name="Chen H."/>
            <person name="Gao J."/>
            <person name="Mao Z."/>
            <person name="Pires J.C."/>
            <person name="Luo M."/>
            <person name="Kudrna D."/>
            <person name="Wing R.A."/>
            <person name="Meyers B.C."/>
            <person name="Yi K."/>
            <person name="Kong H."/>
            <person name="Lavrijsen P."/>
            <person name="Sunseri F."/>
            <person name="Falavigna A."/>
            <person name="Ye Y."/>
            <person name="Leebens-Mack J.H."/>
            <person name="Chen G."/>
        </authorList>
    </citation>
    <scope>NUCLEOTIDE SEQUENCE [LARGE SCALE GENOMIC DNA]</scope>
    <source>
        <strain evidence="3">cv. DH0086</strain>
    </source>
</reference>
<evidence type="ECO:0000256" key="1">
    <source>
        <dbReference type="SAM" id="MobiDB-lite"/>
    </source>
</evidence>
<accession>A0A5P1FLG4</accession>
<dbReference type="EMBL" id="CM007382">
    <property type="protein sequence ID" value="ONK78563.1"/>
    <property type="molecule type" value="Genomic_DNA"/>
</dbReference>
<keyword evidence="3" id="KW-1185">Reference proteome</keyword>
<protein>
    <submittedName>
        <fullName evidence="2">Uncharacterized protein</fullName>
    </submittedName>
</protein>
<evidence type="ECO:0000313" key="3">
    <source>
        <dbReference type="Proteomes" id="UP000243459"/>
    </source>
</evidence>
<name>A0A5P1FLG4_ASPOF</name>
<dbReference type="Gramene" id="ONK78563">
    <property type="protein sequence ID" value="ONK78563"/>
    <property type="gene ID" value="A4U43_C02F20140"/>
</dbReference>
<proteinExistence type="predicted"/>
<evidence type="ECO:0000313" key="2">
    <source>
        <dbReference type="EMBL" id="ONK78563.1"/>
    </source>
</evidence>